<name>A0A5E6V1I8_PSEFL</name>
<protein>
    <recommendedName>
        <fullName evidence="4">Antitoxin</fullName>
    </recommendedName>
</protein>
<evidence type="ECO:0000313" key="2">
    <source>
        <dbReference type="EMBL" id="VVN06459.1"/>
    </source>
</evidence>
<dbReference type="EMBL" id="CABVGY010000020">
    <property type="protein sequence ID" value="VVN06459.1"/>
    <property type="molecule type" value="Genomic_DNA"/>
</dbReference>
<sequence length="82" mass="9434">MTERVQVNMREAKSQLTQLAQRVWNGDKVVITKDGKPYVDLLPHVDSARVRKPGRLKGEIRMAADFDKTSENIVEGFERICY</sequence>
<accession>A0A5E6V1I8</accession>
<dbReference type="SUPFAM" id="SSF143120">
    <property type="entry name" value="YefM-like"/>
    <property type="match status" value="1"/>
</dbReference>
<dbReference type="AlphaFoldDB" id="A0A5E6V1I8"/>
<dbReference type="OrthoDB" id="9800503at2"/>
<comment type="similarity">
    <text evidence="1">Belongs to the phD/YefM antitoxin family.</text>
</comment>
<dbReference type="InterPro" id="IPR036165">
    <property type="entry name" value="YefM-like_sf"/>
</dbReference>
<dbReference type="Gene3D" id="3.40.1620.10">
    <property type="entry name" value="YefM-like domain"/>
    <property type="match status" value="1"/>
</dbReference>
<dbReference type="Proteomes" id="UP000326729">
    <property type="component" value="Unassembled WGS sequence"/>
</dbReference>
<evidence type="ECO:0000313" key="3">
    <source>
        <dbReference type="Proteomes" id="UP000326729"/>
    </source>
</evidence>
<organism evidence="2 3">
    <name type="scientific">Pseudomonas fluorescens</name>
    <dbReference type="NCBI Taxonomy" id="294"/>
    <lineage>
        <taxon>Bacteria</taxon>
        <taxon>Pseudomonadati</taxon>
        <taxon>Pseudomonadota</taxon>
        <taxon>Gammaproteobacteria</taxon>
        <taxon>Pseudomonadales</taxon>
        <taxon>Pseudomonadaceae</taxon>
        <taxon>Pseudomonas</taxon>
    </lineage>
</organism>
<evidence type="ECO:0000256" key="1">
    <source>
        <dbReference type="ARBA" id="ARBA00009981"/>
    </source>
</evidence>
<gene>
    <name evidence="2" type="ORF">PS659_03629</name>
</gene>
<reference evidence="2 3" key="1">
    <citation type="submission" date="2019-09" db="EMBL/GenBank/DDBJ databases">
        <authorList>
            <person name="Chandra G."/>
            <person name="Truman W A."/>
        </authorList>
    </citation>
    <scope>NUCLEOTIDE SEQUENCE [LARGE SCALE GENOMIC DNA]</scope>
    <source>
        <strain evidence="2">PS659</strain>
    </source>
</reference>
<proteinExistence type="inferred from homology"/>
<evidence type="ECO:0008006" key="4">
    <source>
        <dbReference type="Google" id="ProtNLM"/>
    </source>
</evidence>